<dbReference type="Gene3D" id="1.20.144.10">
    <property type="entry name" value="Phosphatidic acid phosphatase type 2/haloperoxidase"/>
    <property type="match status" value="1"/>
</dbReference>
<dbReference type="CDD" id="cd03392">
    <property type="entry name" value="PAP2_like_2"/>
    <property type="match status" value="1"/>
</dbReference>
<organism evidence="3 4">
    <name type="scientific">Thermostichus vulcanus str. 'Rupite'</name>
    <dbReference type="NCBI Taxonomy" id="2813851"/>
    <lineage>
        <taxon>Bacteria</taxon>
        <taxon>Bacillati</taxon>
        <taxon>Cyanobacteriota</taxon>
        <taxon>Cyanophyceae</taxon>
        <taxon>Thermostichales</taxon>
        <taxon>Thermostichaceae</taxon>
        <taxon>Thermostichus</taxon>
    </lineage>
</organism>
<dbReference type="RefSeq" id="WP_244352165.1">
    <property type="nucleotide sequence ID" value="NZ_JAFIRA010000044.1"/>
</dbReference>
<dbReference type="PROSITE" id="PS50146">
    <property type="entry name" value="DAGK"/>
    <property type="match status" value="1"/>
</dbReference>
<dbReference type="InterPro" id="IPR017438">
    <property type="entry name" value="ATP-NAD_kinase_N"/>
</dbReference>
<dbReference type="EMBL" id="JAFIRA010000044">
    <property type="protein sequence ID" value="MCJ2544033.1"/>
    <property type="molecule type" value="Genomic_DNA"/>
</dbReference>
<dbReference type="InterPro" id="IPR036938">
    <property type="entry name" value="PAP2/HPO_sf"/>
</dbReference>
<feature type="transmembrane region" description="Helical" evidence="1">
    <location>
        <begin position="446"/>
        <end position="468"/>
    </location>
</feature>
<dbReference type="InterPro" id="IPR016064">
    <property type="entry name" value="NAD/diacylglycerol_kinase_sf"/>
</dbReference>
<accession>A0ABT0CE41</accession>
<dbReference type="InterPro" id="IPR036914">
    <property type="entry name" value="MGS-like_dom_sf"/>
</dbReference>
<dbReference type="InterPro" id="IPR001206">
    <property type="entry name" value="Diacylglycerol_kinase_cat_dom"/>
</dbReference>
<evidence type="ECO:0000313" key="4">
    <source>
        <dbReference type="Proteomes" id="UP000830835"/>
    </source>
</evidence>
<keyword evidence="3" id="KW-0418">Kinase</keyword>
<dbReference type="InterPro" id="IPR000326">
    <property type="entry name" value="PAP2/HPO"/>
</dbReference>
<comment type="caution">
    <text evidence="3">The sequence shown here is derived from an EMBL/GenBank/DDBJ whole genome shotgun (WGS) entry which is preliminary data.</text>
</comment>
<sequence>MKPELLLWAAETHQTALVDWLQQQRGLLARFRLVAAGSLGAHLERAGLRGQWLASAAELGQQMGKADSQLVILLPGSEMEPQQLREWVARCETAQVPLALNLATAQMVLRAWAGQRLGYLIFNPISGQGDETQQLALIRQRLGVGMHLHVLITQPDRGAKSLAEEALAAQPDLVIASGGDGTVSAVAGVLLGSGIPLGVIPRGTANAFAAALGIPDDLERACDLILAGSTRVVDAARCDGEPMILLAGIGFEAETIERASRELKTRFGPLAYLVAGLQQLGEQQPFQVTMQVDGAESEPLQATALTIANAAPATSVLAQGRGQVNPRDGKLDVTLVRSQSDPSPKKLSQGLAQRVQAAGDLVHLLGASLARQVPQLEGILTLKASRIRVEATPPQKVVIDGEVVGTTPVQIEVIPAGLTVIAPPVQRPNSAEKIAIFWVKRISPSLTLLTATVGLGGILGSAFALWGLSWALEGLQSPGQNLDEWVLQGLHQASPWLDPLARLGWGLGHPLTLVALLLLGTGWLWRQQHRRQAGGLVLAGLGAGILAGILKPTFSRERPDLWDPILSETGYSFPSGQVIGATVIYGLLGYFSAKYWPEHRLSIRWGVLGILLFIGLSRAYLGLNWPSDLLAGYSLGSLWLITCITMWRIQDLRQSAKAGED</sequence>
<dbReference type="SMART" id="SM00014">
    <property type="entry name" value="acidPPc"/>
    <property type="match status" value="1"/>
</dbReference>
<gene>
    <name evidence="3" type="ORF">JX360_14160</name>
</gene>
<dbReference type="Pfam" id="PF01569">
    <property type="entry name" value="PAP2"/>
    <property type="match status" value="1"/>
</dbReference>
<feature type="domain" description="DAGKc" evidence="2">
    <location>
        <begin position="113"/>
        <end position="242"/>
    </location>
</feature>
<feature type="transmembrane region" description="Helical" evidence="1">
    <location>
        <begin position="605"/>
        <end position="623"/>
    </location>
</feature>
<protein>
    <submittedName>
        <fullName evidence="3">YegS/Rv2252/BmrU family lipid kinase</fullName>
    </submittedName>
</protein>
<dbReference type="SUPFAM" id="SSF52335">
    <property type="entry name" value="Methylglyoxal synthase-like"/>
    <property type="match status" value="1"/>
</dbReference>
<dbReference type="PANTHER" id="PTHR30492:SF0">
    <property type="entry name" value="METHYLGLYOXAL SYNTHASE"/>
    <property type="match status" value="1"/>
</dbReference>
<dbReference type="NCBIfam" id="NF002033">
    <property type="entry name" value="PRK00861.1"/>
    <property type="match status" value="1"/>
</dbReference>
<dbReference type="InterPro" id="IPR045540">
    <property type="entry name" value="YegS/DAGK_C"/>
</dbReference>
<dbReference type="Gene3D" id="3.40.50.10330">
    <property type="entry name" value="Probable inorganic polyphosphate/atp-NAD kinase, domain 1"/>
    <property type="match status" value="1"/>
</dbReference>
<evidence type="ECO:0000259" key="2">
    <source>
        <dbReference type="PROSITE" id="PS50146"/>
    </source>
</evidence>
<evidence type="ECO:0000256" key="1">
    <source>
        <dbReference type="SAM" id="Phobius"/>
    </source>
</evidence>
<dbReference type="PANTHER" id="PTHR30492">
    <property type="entry name" value="METHYLGLYOXAL SYNTHASE"/>
    <property type="match status" value="1"/>
</dbReference>
<dbReference type="NCBIfam" id="TIGR00147">
    <property type="entry name" value="YegS/Rv2252/BmrU family lipid kinase"/>
    <property type="match status" value="1"/>
</dbReference>
<name>A0ABT0CE41_THEVL</name>
<reference evidence="3" key="1">
    <citation type="submission" date="2021-02" db="EMBL/GenBank/DDBJ databases">
        <title>The CRISPR/cas machinery reduction and long-range gene transfer in the hot spring cyanobacterium Synechococcus.</title>
        <authorList>
            <person name="Dvorak P."/>
            <person name="Jahodarova E."/>
            <person name="Hasler P."/>
            <person name="Poulickova A."/>
        </authorList>
    </citation>
    <scope>NUCLEOTIDE SEQUENCE</scope>
    <source>
        <strain evidence="3">Rupite</strain>
    </source>
</reference>
<keyword evidence="1" id="KW-0812">Transmembrane</keyword>
<dbReference type="Gene3D" id="2.60.200.40">
    <property type="match status" value="1"/>
</dbReference>
<keyword evidence="1" id="KW-1133">Transmembrane helix</keyword>
<dbReference type="GO" id="GO:0016301">
    <property type="term" value="F:kinase activity"/>
    <property type="evidence" value="ECO:0007669"/>
    <property type="project" value="UniProtKB-KW"/>
</dbReference>
<dbReference type="InterPro" id="IPR004363">
    <property type="entry name" value="Methylgl_synth"/>
</dbReference>
<dbReference type="Proteomes" id="UP000830835">
    <property type="component" value="Unassembled WGS sequence"/>
</dbReference>
<feature type="transmembrane region" description="Helical" evidence="1">
    <location>
        <begin position="536"/>
        <end position="554"/>
    </location>
</feature>
<proteinExistence type="predicted"/>
<dbReference type="Gene3D" id="3.40.50.1380">
    <property type="entry name" value="Methylglyoxal synthase-like domain"/>
    <property type="match status" value="1"/>
</dbReference>
<feature type="transmembrane region" description="Helical" evidence="1">
    <location>
        <begin position="629"/>
        <end position="647"/>
    </location>
</feature>
<dbReference type="SMART" id="SM00046">
    <property type="entry name" value="DAGKc"/>
    <property type="match status" value="1"/>
</dbReference>
<dbReference type="Pfam" id="PF00781">
    <property type="entry name" value="DAGK_cat"/>
    <property type="match status" value="1"/>
</dbReference>
<dbReference type="SUPFAM" id="SSF111331">
    <property type="entry name" value="NAD kinase/diacylglycerol kinase-like"/>
    <property type="match status" value="1"/>
</dbReference>
<feature type="transmembrane region" description="Helical" evidence="1">
    <location>
        <begin position="503"/>
        <end position="524"/>
    </location>
</feature>
<dbReference type="Pfam" id="PF19279">
    <property type="entry name" value="YegS_C"/>
    <property type="match status" value="1"/>
</dbReference>
<keyword evidence="4" id="KW-1185">Reference proteome</keyword>
<evidence type="ECO:0000313" key="3">
    <source>
        <dbReference type="EMBL" id="MCJ2544033.1"/>
    </source>
</evidence>
<dbReference type="SUPFAM" id="SSF48317">
    <property type="entry name" value="Acid phosphatase/Vanadium-dependent haloperoxidase"/>
    <property type="match status" value="1"/>
</dbReference>
<keyword evidence="1" id="KW-0472">Membrane</keyword>
<feature type="transmembrane region" description="Helical" evidence="1">
    <location>
        <begin position="574"/>
        <end position="593"/>
    </location>
</feature>
<keyword evidence="3" id="KW-0808">Transferase</keyword>
<dbReference type="InterPro" id="IPR005218">
    <property type="entry name" value="Diacylglycerol/lipid_kinase"/>
</dbReference>